<dbReference type="Proteomes" id="UP000192074">
    <property type="component" value="Unassembled WGS sequence"/>
</dbReference>
<evidence type="ECO:0000256" key="5">
    <source>
        <dbReference type="SAM" id="Phobius"/>
    </source>
</evidence>
<evidence type="ECO:0000256" key="3">
    <source>
        <dbReference type="ARBA" id="ARBA00022989"/>
    </source>
</evidence>
<evidence type="ECO:0000256" key="2">
    <source>
        <dbReference type="ARBA" id="ARBA00022692"/>
    </source>
</evidence>
<comment type="subcellular location">
    <subcellularLocation>
        <location evidence="1">Membrane</location>
        <topology evidence="1">Multi-pass membrane protein</topology>
    </subcellularLocation>
</comment>
<name>A0A822VCL3_AGRTU</name>
<organism evidence="6 7">
    <name type="scientific">Agrobacterium tumefaciens str. B6</name>
    <dbReference type="NCBI Taxonomy" id="1183423"/>
    <lineage>
        <taxon>Bacteria</taxon>
        <taxon>Pseudomonadati</taxon>
        <taxon>Pseudomonadota</taxon>
        <taxon>Alphaproteobacteria</taxon>
        <taxon>Hyphomicrobiales</taxon>
        <taxon>Rhizobiaceae</taxon>
        <taxon>Rhizobium/Agrobacterium group</taxon>
        <taxon>Agrobacterium</taxon>
        <taxon>Agrobacterium tumefaciens complex</taxon>
    </lineage>
</organism>
<gene>
    <name evidence="6" type="ORF">AGR4A_pTi0138</name>
</gene>
<dbReference type="InterPro" id="IPR035906">
    <property type="entry name" value="MetI-like_sf"/>
</dbReference>
<evidence type="ECO:0000256" key="4">
    <source>
        <dbReference type="ARBA" id="ARBA00023136"/>
    </source>
</evidence>
<proteinExistence type="predicted"/>
<dbReference type="EMBL" id="FCNL01000043">
    <property type="protein sequence ID" value="CVI25540.1"/>
    <property type="molecule type" value="Genomic_DNA"/>
</dbReference>
<evidence type="ECO:0000313" key="7">
    <source>
        <dbReference type="Proteomes" id="UP000192074"/>
    </source>
</evidence>
<protein>
    <submittedName>
        <fullName evidence="6">Uncharacterized protein</fullName>
    </submittedName>
</protein>
<keyword evidence="3 5" id="KW-1133">Transmembrane helix</keyword>
<dbReference type="AlphaFoldDB" id="A0A822VCL3"/>
<comment type="caution">
    <text evidence="6">The sequence shown here is derived from an EMBL/GenBank/DDBJ whole genome shotgun (WGS) entry which is preliminary data.</text>
</comment>
<dbReference type="GO" id="GO:0016020">
    <property type="term" value="C:membrane"/>
    <property type="evidence" value="ECO:0007669"/>
    <property type="project" value="UniProtKB-SubCell"/>
</dbReference>
<reference evidence="6 7" key="1">
    <citation type="submission" date="2016-01" db="EMBL/GenBank/DDBJ databases">
        <authorList>
            <person name="Regsiter A."/>
            <person name="william w."/>
        </authorList>
    </citation>
    <scope>NUCLEOTIDE SEQUENCE [LARGE SCALE GENOMIC DNA]</scope>
    <source>
        <strain evidence="6 7">B6</strain>
    </source>
</reference>
<sequence length="128" mass="13670">MMLAPRACAASREEPRLSTGFSVTTSQVTSAVTISLDRTLPDMASGQFPVCAVMSRRFSVITSALFAFYVSLDEVIVAIFISTGTGGTLSRKMVSALRDQVDPTIAAISTYMVTLSILFLVLGQVLKP</sequence>
<feature type="transmembrane region" description="Helical" evidence="5">
    <location>
        <begin position="105"/>
        <end position="126"/>
    </location>
</feature>
<feature type="transmembrane region" description="Helical" evidence="5">
    <location>
        <begin position="64"/>
        <end position="85"/>
    </location>
</feature>
<accession>A0A822VCL3</accession>
<evidence type="ECO:0000256" key="1">
    <source>
        <dbReference type="ARBA" id="ARBA00004141"/>
    </source>
</evidence>
<keyword evidence="4 5" id="KW-0472">Membrane</keyword>
<keyword evidence="2 5" id="KW-0812">Transmembrane</keyword>
<dbReference type="SUPFAM" id="SSF161098">
    <property type="entry name" value="MetI-like"/>
    <property type="match status" value="1"/>
</dbReference>
<evidence type="ECO:0000313" key="6">
    <source>
        <dbReference type="EMBL" id="CVI25540.1"/>
    </source>
</evidence>